<dbReference type="EMBL" id="UOGA01000203">
    <property type="protein sequence ID" value="VAX21530.1"/>
    <property type="molecule type" value="Genomic_DNA"/>
</dbReference>
<dbReference type="GO" id="GO:0017004">
    <property type="term" value="P:cytochrome complex assembly"/>
    <property type="evidence" value="ECO:0007669"/>
    <property type="project" value="UniProtKB-KW"/>
</dbReference>
<evidence type="ECO:0000259" key="4">
    <source>
        <dbReference type="Pfam" id="PF16327"/>
    </source>
</evidence>
<dbReference type="AlphaFoldDB" id="A0A3B1CFV3"/>
<proteinExistence type="inferred from homology"/>
<organism evidence="5">
    <name type="scientific">hydrothermal vent metagenome</name>
    <dbReference type="NCBI Taxonomy" id="652676"/>
    <lineage>
        <taxon>unclassified sequences</taxon>
        <taxon>metagenomes</taxon>
        <taxon>ecological metagenomes</taxon>
    </lineage>
</organism>
<feature type="transmembrane region" description="Helical" evidence="3">
    <location>
        <begin position="171"/>
        <end position="190"/>
    </location>
</feature>
<evidence type="ECO:0000313" key="5">
    <source>
        <dbReference type="EMBL" id="VAX21530.1"/>
    </source>
</evidence>
<dbReference type="InterPro" id="IPR003567">
    <property type="entry name" value="Cyt_c_biogenesis"/>
</dbReference>
<feature type="transmembrane region" description="Helical" evidence="3">
    <location>
        <begin position="140"/>
        <end position="159"/>
    </location>
</feature>
<keyword evidence="3" id="KW-0472">Membrane</keyword>
<keyword evidence="2" id="KW-0201">Cytochrome c-type biogenesis</keyword>
<dbReference type="PANTHER" id="PTHR43653:SF1">
    <property type="entry name" value="CYTOCHROME C-TYPE BIOGENESIS PROTEIN CCMF"/>
    <property type="match status" value="1"/>
</dbReference>
<feature type="transmembrane region" description="Helical" evidence="3">
    <location>
        <begin position="19"/>
        <end position="38"/>
    </location>
</feature>
<dbReference type="InterPro" id="IPR032523">
    <property type="entry name" value="CcmF_C"/>
</dbReference>
<sequence length="414" mass="45768">GTAFLHSVMIQEKKDMLKVWNVILVATTFVLTMFGTFITRSGLISSVHSFGASTVGTYFGVFLMAVMVFSAYLIITRLPLLKSKNELDSVLSREASFMFNNLILMGAAFAVLWGTTFPMISELVRGQKITVGAPFFNEVMVPIGLLLLLLTGICPLIAWRKASWVNTRKNFLTPLAITLTGSATIWFAGIHDFLPLVSFTICVFVASTIGMEIIRGVRARAAGGKENVITAFINLFGRNKRRYGGYVIHIGVILMFVGFTGAWYNLEKQAALSPGEKMEIGDYTLTFVKSVHTQPKQTLDKVVATVLVEKNGEKLGYALPERNIHYTKDVRGNMSPQPTSEVAIHTTYKEDLYLIFAALNEDGSATFKAHVNPLVKWLWLGGVIIGLGSILVIWPDSRERKRFMARHLTAGAKA</sequence>
<feature type="domain" description="Cytochrome c-type biogenesis protein CcmF C-terminal" evidence="4">
    <location>
        <begin position="62"/>
        <end position="393"/>
    </location>
</feature>
<feature type="transmembrane region" description="Helical" evidence="3">
    <location>
        <begin position="97"/>
        <end position="120"/>
    </location>
</feature>
<protein>
    <submittedName>
        <fullName evidence="5">Cytochrome c heme lyase subunit CcmF</fullName>
    </submittedName>
</protein>
<feature type="transmembrane region" description="Helical" evidence="3">
    <location>
        <begin position="58"/>
        <end position="76"/>
    </location>
</feature>
<keyword evidence="5" id="KW-0456">Lyase</keyword>
<keyword evidence="3" id="KW-1133">Transmembrane helix</keyword>
<name>A0A3B1CFV3_9ZZZZ</name>
<dbReference type="GO" id="GO:0015232">
    <property type="term" value="F:heme transmembrane transporter activity"/>
    <property type="evidence" value="ECO:0007669"/>
    <property type="project" value="InterPro"/>
</dbReference>
<comment type="similarity">
    <text evidence="1">Belongs to the CcmF/CycK/Ccl1/NrfE/CcsA family.</text>
</comment>
<accession>A0A3B1CFV3</accession>
<gene>
    <name evidence="5" type="ORF">MNBD_NITROSPINAE04-1301</name>
</gene>
<evidence type="ECO:0000256" key="1">
    <source>
        <dbReference type="ARBA" id="ARBA00009186"/>
    </source>
</evidence>
<dbReference type="PRINTS" id="PR01410">
    <property type="entry name" value="CCBIOGENESIS"/>
</dbReference>
<dbReference type="Pfam" id="PF16327">
    <property type="entry name" value="CcmF_C"/>
    <property type="match status" value="1"/>
</dbReference>
<feature type="transmembrane region" description="Helical" evidence="3">
    <location>
        <begin position="243"/>
        <end position="264"/>
    </location>
</feature>
<dbReference type="GO" id="GO:0016829">
    <property type="term" value="F:lyase activity"/>
    <property type="evidence" value="ECO:0007669"/>
    <property type="project" value="UniProtKB-KW"/>
</dbReference>
<evidence type="ECO:0000256" key="3">
    <source>
        <dbReference type="SAM" id="Phobius"/>
    </source>
</evidence>
<feature type="transmembrane region" description="Helical" evidence="3">
    <location>
        <begin position="196"/>
        <end position="214"/>
    </location>
</feature>
<keyword evidence="3" id="KW-0812">Transmembrane</keyword>
<feature type="transmembrane region" description="Helical" evidence="3">
    <location>
        <begin position="377"/>
        <end position="394"/>
    </location>
</feature>
<evidence type="ECO:0000256" key="2">
    <source>
        <dbReference type="ARBA" id="ARBA00022748"/>
    </source>
</evidence>
<feature type="non-terminal residue" evidence="5">
    <location>
        <position position="1"/>
    </location>
</feature>
<dbReference type="PANTHER" id="PTHR43653">
    <property type="entry name" value="CYTOCHROME C ASSEMBLY PROTEIN-RELATED"/>
    <property type="match status" value="1"/>
</dbReference>
<dbReference type="GO" id="GO:0016020">
    <property type="term" value="C:membrane"/>
    <property type="evidence" value="ECO:0007669"/>
    <property type="project" value="InterPro"/>
</dbReference>
<reference evidence="5" key="1">
    <citation type="submission" date="2018-06" db="EMBL/GenBank/DDBJ databases">
        <authorList>
            <person name="Zhirakovskaya E."/>
        </authorList>
    </citation>
    <scope>NUCLEOTIDE SEQUENCE</scope>
</reference>